<organism evidence="2 3">
    <name type="scientific">Microbacterium betulae</name>
    <dbReference type="NCBI Taxonomy" id="2981139"/>
    <lineage>
        <taxon>Bacteria</taxon>
        <taxon>Bacillati</taxon>
        <taxon>Actinomycetota</taxon>
        <taxon>Actinomycetes</taxon>
        <taxon>Micrococcales</taxon>
        <taxon>Microbacteriaceae</taxon>
        <taxon>Microbacterium</taxon>
    </lineage>
</organism>
<dbReference type="CDD" id="cd00761">
    <property type="entry name" value="Glyco_tranf_GTA_type"/>
    <property type="match status" value="1"/>
</dbReference>
<keyword evidence="2" id="KW-0328">Glycosyltransferase</keyword>
<evidence type="ECO:0000259" key="1">
    <source>
        <dbReference type="Pfam" id="PF00535"/>
    </source>
</evidence>
<reference evidence="2 3" key="1">
    <citation type="submission" date="2023-02" db="EMBL/GenBank/DDBJ databases">
        <title>Microbacterium betulae sp. nov., isolated from birch wood.</title>
        <authorList>
            <person name="Pasciak M."/>
            <person name="Pawlik K.J."/>
            <person name="Martynowski D."/>
            <person name="Laczmanski L."/>
            <person name="Ciekot J."/>
            <person name="Szponar B."/>
            <person name="Wojcik-Fatla A."/>
            <person name="Mackiewicz B."/>
            <person name="Farian E."/>
            <person name="Cholewa G."/>
            <person name="Cholewa A."/>
            <person name="Dutkiewicz J."/>
        </authorList>
    </citation>
    <scope>NUCLEOTIDE SEQUENCE [LARGE SCALE GENOMIC DNA]</scope>
    <source>
        <strain evidence="2 3">AB</strain>
    </source>
</reference>
<dbReference type="RefSeq" id="WP_317139353.1">
    <property type="nucleotide sequence ID" value="NZ_CP118157.1"/>
</dbReference>
<name>A0AA97FG17_9MICO</name>
<dbReference type="Pfam" id="PF00535">
    <property type="entry name" value="Glycos_transf_2"/>
    <property type="match status" value="1"/>
</dbReference>
<feature type="domain" description="Glycosyltransferase 2-like" evidence="1">
    <location>
        <begin position="6"/>
        <end position="133"/>
    </location>
</feature>
<accession>A0AA97FG17</accession>
<protein>
    <submittedName>
        <fullName evidence="2">Glycosyltransferase</fullName>
        <ecNumber evidence="2">2.4.-.-</ecNumber>
    </submittedName>
</protein>
<dbReference type="GO" id="GO:0016757">
    <property type="term" value="F:glycosyltransferase activity"/>
    <property type="evidence" value="ECO:0007669"/>
    <property type="project" value="UniProtKB-KW"/>
</dbReference>
<dbReference type="PANTHER" id="PTHR43685">
    <property type="entry name" value="GLYCOSYLTRANSFERASE"/>
    <property type="match status" value="1"/>
</dbReference>
<sequence>MNETISVVIPVLDDARLLERCLASLAAQTRRPDEVIVVDNGSTDDSVAVARAFGATVVHERRRGITAASSHGFDVARGTVIARCDADSLLPPTWVARIERSLASAPDAVAVTGPATFYDLHGVRGALARRIYVGGYFLSMRPLLGHNVLFGSNCAVRAHAWRALSASVPRDDSEIHDDMDLSYRLPPASRVILDRSLVVGISARPFDSLTAFGRRLSRAVHTFSLHLPQQLPHRRWTARWRSRARRSTWIPIGGEARA</sequence>
<dbReference type="SUPFAM" id="SSF53448">
    <property type="entry name" value="Nucleotide-diphospho-sugar transferases"/>
    <property type="match status" value="1"/>
</dbReference>
<dbReference type="EMBL" id="CP118157">
    <property type="protein sequence ID" value="WOF22881.1"/>
    <property type="molecule type" value="Genomic_DNA"/>
</dbReference>
<dbReference type="InterPro" id="IPR050834">
    <property type="entry name" value="Glycosyltransf_2"/>
</dbReference>
<evidence type="ECO:0000313" key="2">
    <source>
        <dbReference type="EMBL" id="WOF22881.1"/>
    </source>
</evidence>
<dbReference type="PANTHER" id="PTHR43685:SF14">
    <property type="entry name" value="GLYCOSYLTRANSFERASE 2-LIKE DOMAIN-CONTAINING PROTEIN"/>
    <property type="match status" value="1"/>
</dbReference>
<keyword evidence="2" id="KW-0808">Transferase</keyword>
<dbReference type="Proteomes" id="UP001305498">
    <property type="component" value="Chromosome"/>
</dbReference>
<keyword evidence="3" id="KW-1185">Reference proteome</keyword>
<evidence type="ECO:0000313" key="3">
    <source>
        <dbReference type="Proteomes" id="UP001305498"/>
    </source>
</evidence>
<proteinExistence type="predicted"/>
<gene>
    <name evidence="2" type="ORF">N8K70_16030</name>
</gene>
<dbReference type="EC" id="2.4.-.-" evidence="2"/>
<dbReference type="Gene3D" id="3.90.550.10">
    <property type="entry name" value="Spore Coat Polysaccharide Biosynthesis Protein SpsA, Chain A"/>
    <property type="match status" value="1"/>
</dbReference>
<dbReference type="InterPro" id="IPR029044">
    <property type="entry name" value="Nucleotide-diphossugar_trans"/>
</dbReference>
<dbReference type="InterPro" id="IPR001173">
    <property type="entry name" value="Glyco_trans_2-like"/>
</dbReference>
<dbReference type="KEGG" id="mbet:N8K70_16030"/>
<dbReference type="AlphaFoldDB" id="A0AA97FG17"/>